<proteinExistence type="predicted"/>
<dbReference type="Proteomes" id="UP001164539">
    <property type="component" value="Chromosome 9"/>
</dbReference>
<name>A0ACC1XJ97_MELAZ</name>
<gene>
    <name evidence="1" type="ORF">OWV82_016867</name>
</gene>
<comment type="caution">
    <text evidence="1">The sequence shown here is derived from an EMBL/GenBank/DDBJ whole genome shotgun (WGS) entry which is preliminary data.</text>
</comment>
<accession>A0ACC1XJ97</accession>
<sequence length="245" mass="28012">MGRGRVELKRIENKINRQVTFAKRRNGLLKKAYELSILCDAEVGLIIFSTRGKLYEFCSNSSMVKTLERYEKHTYGALEANQSAKETQASFEEYLKLKEKHEALQRSQRHFLGENLGELGFKEVEKLERQLDSSLGQIRTIKNRSMLDRLCELRRKEEMLLETNNTLRGKLEDVNTVLRSWEAAGEQSITYNRQPAQSDSSFDPNLHCNSTLQIGYNIGVTDQRNVATGSQNVNGFPPTGSGWML</sequence>
<evidence type="ECO:0000313" key="1">
    <source>
        <dbReference type="EMBL" id="KAJ4710714.1"/>
    </source>
</evidence>
<dbReference type="EMBL" id="CM051402">
    <property type="protein sequence ID" value="KAJ4710714.1"/>
    <property type="molecule type" value="Genomic_DNA"/>
</dbReference>
<keyword evidence="2" id="KW-1185">Reference proteome</keyword>
<evidence type="ECO:0000313" key="2">
    <source>
        <dbReference type="Proteomes" id="UP001164539"/>
    </source>
</evidence>
<reference evidence="1 2" key="1">
    <citation type="journal article" date="2023" name="Science">
        <title>Complex scaffold remodeling in plant triterpene biosynthesis.</title>
        <authorList>
            <person name="De La Pena R."/>
            <person name="Hodgson H."/>
            <person name="Liu J.C."/>
            <person name="Stephenson M.J."/>
            <person name="Martin A.C."/>
            <person name="Owen C."/>
            <person name="Harkess A."/>
            <person name="Leebens-Mack J."/>
            <person name="Jimenez L.E."/>
            <person name="Osbourn A."/>
            <person name="Sattely E.S."/>
        </authorList>
    </citation>
    <scope>NUCLEOTIDE SEQUENCE [LARGE SCALE GENOMIC DNA]</scope>
    <source>
        <strain evidence="2">cv. JPN11</strain>
        <tissue evidence="1">Leaf</tissue>
    </source>
</reference>
<protein>
    <submittedName>
        <fullName evidence="1">MADS-box transcription factor</fullName>
    </submittedName>
</protein>
<organism evidence="1 2">
    <name type="scientific">Melia azedarach</name>
    <name type="common">Chinaberry tree</name>
    <dbReference type="NCBI Taxonomy" id="155640"/>
    <lineage>
        <taxon>Eukaryota</taxon>
        <taxon>Viridiplantae</taxon>
        <taxon>Streptophyta</taxon>
        <taxon>Embryophyta</taxon>
        <taxon>Tracheophyta</taxon>
        <taxon>Spermatophyta</taxon>
        <taxon>Magnoliopsida</taxon>
        <taxon>eudicotyledons</taxon>
        <taxon>Gunneridae</taxon>
        <taxon>Pentapetalae</taxon>
        <taxon>rosids</taxon>
        <taxon>malvids</taxon>
        <taxon>Sapindales</taxon>
        <taxon>Meliaceae</taxon>
        <taxon>Melia</taxon>
    </lineage>
</organism>